<evidence type="ECO:0000313" key="2">
    <source>
        <dbReference type="EMBL" id="ELY51162.1"/>
    </source>
</evidence>
<organism evidence="2 3">
    <name type="scientific">Natronolimnohabitans innermongolicus JCM 12255</name>
    <dbReference type="NCBI Taxonomy" id="1227499"/>
    <lineage>
        <taxon>Archaea</taxon>
        <taxon>Methanobacteriati</taxon>
        <taxon>Methanobacteriota</taxon>
        <taxon>Stenosarchaea group</taxon>
        <taxon>Halobacteria</taxon>
        <taxon>Halobacteriales</taxon>
        <taxon>Natrialbaceae</taxon>
        <taxon>Natronolimnohabitans</taxon>
    </lineage>
</organism>
<dbReference type="eggNOG" id="arCOG09132">
    <property type="taxonomic scope" value="Archaea"/>
</dbReference>
<protein>
    <submittedName>
        <fullName evidence="2">Uncharacterized protein</fullName>
    </submittedName>
</protein>
<reference evidence="2 3" key="1">
    <citation type="journal article" date="2014" name="PLoS Genet.">
        <title>Phylogenetically driven sequencing of extremely halophilic archaea reveals strategies for static and dynamic osmo-response.</title>
        <authorList>
            <person name="Becker E.A."/>
            <person name="Seitzer P.M."/>
            <person name="Tritt A."/>
            <person name="Larsen D."/>
            <person name="Krusor M."/>
            <person name="Yao A.I."/>
            <person name="Wu D."/>
            <person name="Madern D."/>
            <person name="Eisen J.A."/>
            <person name="Darling A.E."/>
            <person name="Facciotti M.T."/>
        </authorList>
    </citation>
    <scope>NUCLEOTIDE SEQUENCE [LARGE SCALE GENOMIC DNA]</scope>
    <source>
        <strain evidence="2 3">JCM 12255</strain>
    </source>
</reference>
<comment type="caution">
    <text evidence="2">The sequence shown here is derived from an EMBL/GenBank/DDBJ whole genome shotgun (WGS) entry which is preliminary data.</text>
</comment>
<accession>L9WP55</accession>
<keyword evidence="3" id="KW-1185">Reference proteome</keyword>
<feature type="region of interest" description="Disordered" evidence="1">
    <location>
        <begin position="146"/>
        <end position="170"/>
    </location>
</feature>
<gene>
    <name evidence="2" type="ORF">C493_17661</name>
</gene>
<evidence type="ECO:0000313" key="3">
    <source>
        <dbReference type="Proteomes" id="UP000011602"/>
    </source>
</evidence>
<feature type="compositionally biased region" description="Acidic residues" evidence="1">
    <location>
        <begin position="146"/>
        <end position="163"/>
    </location>
</feature>
<proteinExistence type="predicted"/>
<dbReference type="AlphaFoldDB" id="L9WP55"/>
<dbReference type="Proteomes" id="UP000011602">
    <property type="component" value="Unassembled WGS sequence"/>
</dbReference>
<evidence type="ECO:0000256" key="1">
    <source>
        <dbReference type="SAM" id="MobiDB-lite"/>
    </source>
</evidence>
<name>L9WP55_9EURY</name>
<sequence>MGGLAGCTSSLPFVGSGDFEVDQWLTTVSFEDVLDDETVEEQYDDADLEETEELVRMFSYVEPEMIFDNESDIDTYAPLESGSELRGKVGVTASEIDWALQQSANWEYEFDLSYGGSGTTEGSTTVLAGDFDTDDVEDALERWVDDEFDFDDDDDDDDDDDGFESAGSQGDFDLYTVEDYAFGVSDDYVVATDAPALIDAVSLVESTIDTKDDEQNRWTDDDDGELLLSELESGGAAFGILTQPRTVENELEDQYDDPDDASEEEREAIRDRIEDWEYGLVGQARSQDVDGSTTDICEVFVYESEGEADSDALQEHVERNRDIGDDWATLEDYSIDADGRVLILTGEVRTRALF</sequence>
<dbReference type="EMBL" id="AOHZ01000082">
    <property type="protein sequence ID" value="ELY51162.1"/>
    <property type="molecule type" value="Genomic_DNA"/>
</dbReference>